<keyword evidence="3" id="KW-1185">Reference proteome</keyword>
<protein>
    <submittedName>
        <fullName evidence="2">Uncharacterized protein</fullName>
    </submittedName>
</protein>
<dbReference type="RefSeq" id="YP_009162574.1">
    <property type="nucleotide sequence ID" value="NC_027707.1"/>
</dbReference>
<feature type="region of interest" description="Disordered" evidence="1">
    <location>
        <begin position="173"/>
        <end position="208"/>
    </location>
</feature>
<reference evidence="2 3" key="1">
    <citation type="journal article" date="2015" name="J. Virol.">
        <title>Salmon gill poxvirus, the deepest representative of the Chordopoxvirinae.</title>
        <authorList>
            <person name="Gjessing M.C."/>
            <person name="Yutin N."/>
            <person name="Tengs T."/>
            <person name="Senkevich T."/>
            <person name="Koonin E.V."/>
            <person name="Ronning H.P."/>
            <person name="Alarson M."/>
            <person name="Ylving S."/>
            <person name="Lie K.-I."/>
            <person name="Saure B."/>
            <person name="Tran L."/>
            <person name="Moss B."/>
            <person name="Dale O.B."/>
        </authorList>
    </citation>
    <scope>NUCLEOTIDE SEQUENCE [LARGE SCALE GENOMIC DNA]</scope>
    <source>
        <strain evidence="2">2012-04-F277-L3G</strain>
    </source>
</reference>
<proteinExistence type="predicted"/>
<organism evidence="2 3">
    <name type="scientific">Salmon gill poxvirus</name>
    <dbReference type="NCBI Taxonomy" id="1680908"/>
    <lineage>
        <taxon>Viruses</taxon>
        <taxon>Varidnaviria</taxon>
        <taxon>Bamfordvirae</taxon>
        <taxon>Nucleocytoviricota</taxon>
        <taxon>Pokkesviricetes</taxon>
        <taxon>Chitovirales</taxon>
        <taxon>Poxviridae</taxon>
        <taxon>Chordopoxvirinae</taxon>
        <taxon>Salmonpoxvirus</taxon>
        <taxon>Salmonpoxvirus gillpox</taxon>
        <taxon>Salmon gillpox virus</taxon>
    </lineage>
</organism>
<name>A0A0H4XWW8_9POXV</name>
<sequence length="234" mass="26208">MLSKIRKWFFACVEAHGLGDHEPSDGADYYGTVYTVKPFTGIPGTDDKINDQDKSVSVNTIMRGYSDQDDDCIYIREYKEEDFGELYRKIPGCSPPLPSIDEADEGRCQITGGRVVPFSDNPDVEHELNLAAFNHRGFKSRFTQGKPLKRSIYSKNTTDASTEFVEIVDIPDIELPDHIPPPPPSSPVQGISRSESKSTDPGKFGGIRVMFMAPGDYNQPSYKPKRPPRMQEII</sequence>
<dbReference type="Proteomes" id="UP000105007">
    <property type="component" value="Segment"/>
</dbReference>
<evidence type="ECO:0000256" key="1">
    <source>
        <dbReference type="SAM" id="MobiDB-lite"/>
    </source>
</evidence>
<accession>A0A0H4XWW8</accession>
<dbReference type="KEGG" id="vg:25392369"/>
<evidence type="ECO:0000313" key="3">
    <source>
        <dbReference type="Proteomes" id="UP000105007"/>
    </source>
</evidence>
<gene>
    <name evidence="2" type="ORF">SGPV202</name>
</gene>
<dbReference type="GeneID" id="25392369"/>
<evidence type="ECO:0000313" key="2">
    <source>
        <dbReference type="EMBL" id="AKR04326.1"/>
    </source>
</evidence>
<feature type="region of interest" description="Disordered" evidence="1">
    <location>
        <begin position="215"/>
        <end position="234"/>
    </location>
</feature>
<dbReference type="EMBL" id="KT159937">
    <property type="protein sequence ID" value="AKR04326.1"/>
    <property type="molecule type" value="Genomic_DNA"/>
</dbReference>